<gene>
    <name evidence="1" type="ORF">NE237_025921</name>
</gene>
<dbReference type="Proteomes" id="UP001141806">
    <property type="component" value="Unassembled WGS sequence"/>
</dbReference>
<accession>A0A9Q0H636</accession>
<keyword evidence="2" id="KW-1185">Reference proteome</keyword>
<evidence type="ECO:0000313" key="2">
    <source>
        <dbReference type="Proteomes" id="UP001141806"/>
    </source>
</evidence>
<name>A0A9Q0H636_9MAGN</name>
<comment type="caution">
    <text evidence="1">The sequence shown here is derived from an EMBL/GenBank/DDBJ whole genome shotgun (WGS) entry which is preliminary data.</text>
</comment>
<reference evidence="1" key="1">
    <citation type="journal article" date="2023" name="Plant J.">
        <title>The genome of the king protea, Protea cynaroides.</title>
        <authorList>
            <person name="Chang J."/>
            <person name="Duong T.A."/>
            <person name="Schoeman C."/>
            <person name="Ma X."/>
            <person name="Roodt D."/>
            <person name="Barker N."/>
            <person name="Li Z."/>
            <person name="Van de Peer Y."/>
            <person name="Mizrachi E."/>
        </authorList>
    </citation>
    <scope>NUCLEOTIDE SEQUENCE</scope>
    <source>
        <tissue evidence="1">Young leaves</tissue>
    </source>
</reference>
<sequence length="101" mass="10723">MGLSLVIPFPCPHCVTCEISPHWRCGRPIPFIIIIRIKASTARAVVASTSLNPSSCNIISLEPILPISRFQVQSSALSSSLNGKGSLGVPLMSIDDLLAPL</sequence>
<evidence type="ECO:0000313" key="1">
    <source>
        <dbReference type="EMBL" id="KAJ4958810.1"/>
    </source>
</evidence>
<dbReference type="AlphaFoldDB" id="A0A9Q0H636"/>
<proteinExistence type="predicted"/>
<dbReference type="EMBL" id="JAMYWD010000010">
    <property type="protein sequence ID" value="KAJ4958810.1"/>
    <property type="molecule type" value="Genomic_DNA"/>
</dbReference>
<protein>
    <submittedName>
        <fullName evidence="1">Uncharacterized protein</fullName>
    </submittedName>
</protein>
<organism evidence="1 2">
    <name type="scientific">Protea cynaroides</name>
    <dbReference type="NCBI Taxonomy" id="273540"/>
    <lineage>
        <taxon>Eukaryota</taxon>
        <taxon>Viridiplantae</taxon>
        <taxon>Streptophyta</taxon>
        <taxon>Embryophyta</taxon>
        <taxon>Tracheophyta</taxon>
        <taxon>Spermatophyta</taxon>
        <taxon>Magnoliopsida</taxon>
        <taxon>Proteales</taxon>
        <taxon>Proteaceae</taxon>
        <taxon>Protea</taxon>
    </lineage>
</organism>